<dbReference type="RefSeq" id="WP_188118852.1">
    <property type="nucleotide sequence ID" value="NZ_BOMP01000092.1"/>
</dbReference>
<name>A0A7W7H8R9_9ACTN</name>
<accession>A0A7W7H8R9</accession>
<organism evidence="3 4">
    <name type="scientific">Actinoplanes lobatus</name>
    <dbReference type="NCBI Taxonomy" id="113568"/>
    <lineage>
        <taxon>Bacteria</taxon>
        <taxon>Bacillati</taxon>
        <taxon>Actinomycetota</taxon>
        <taxon>Actinomycetes</taxon>
        <taxon>Micromonosporales</taxon>
        <taxon>Micromonosporaceae</taxon>
        <taxon>Actinoplanes</taxon>
    </lineage>
</organism>
<reference evidence="2 5" key="2">
    <citation type="submission" date="2021-01" db="EMBL/GenBank/DDBJ databases">
        <title>Whole genome shotgun sequence of Actinoplanes lobatus NBRC 12513.</title>
        <authorList>
            <person name="Komaki H."/>
            <person name="Tamura T."/>
        </authorList>
    </citation>
    <scope>NUCLEOTIDE SEQUENCE [LARGE SCALE GENOMIC DNA]</scope>
    <source>
        <strain evidence="2 5">NBRC 12513</strain>
    </source>
</reference>
<proteinExistence type="predicted"/>
<dbReference type="EMBL" id="BOMP01000092">
    <property type="protein sequence ID" value="GIE42326.1"/>
    <property type="molecule type" value="Genomic_DNA"/>
</dbReference>
<comment type="caution">
    <text evidence="3">The sequence shown here is derived from an EMBL/GenBank/DDBJ whole genome shotgun (WGS) entry which is preliminary data.</text>
</comment>
<dbReference type="EMBL" id="JACHNC010000001">
    <property type="protein sequence ID" value="MBB4745991.1"/>
    <property type="molecule type" value="Genomic_DNA"/>
</dbReference>
<evidence type="ECO:0000313" key="5">
    <source>
        <dbReference type="Proteomes" id="UP000631312"/>
    </source>
</evidence>
<sequence>MFHPRWAAALTGLLLVAGCGGDPEASEGAPLTPPSIAPASALPQVTDGAARALPLMAYRYSTEQFATLVRADGLIIQQCMRRLGFASWQPPAPPAATKDWSTGLPLGIVDAAQAAQYGYHSPEAVRKPVERRTASSQERLERAVLLGDSEFGDLTGKDVPEGGCQGESTRKLREGAPKADLELESRLADQAGKATQADARVTGALTAWSECMTAAGHRYRTPMEAAGQEWAATPTAAERAIAVADVQCKEKTKLAELWFGVQTGYENQLIAKNRTALDAGRAVLEAEIKRAGELLASGG</sequence>
<reference evidence="3 4" key="1">
    <citation type="submission" date="2020-08" db="EMBL/GenBank/DDBJ databases">
        <title>Sequencing the genomes of 1000 actinobacteria strains.</title>
        <authorList>
            <person name="Klenk H.-P."/>
        </authorList>
    </citation>
    <scope>NUCLEOTIDE SEQUENCE [LARGE SCALE GENOMIC DNA]</scope>
    <source>
        <strain evidence="3 4">DSM 43150</strain>
    </source>
</reference>
<gene>
    <name evidence="2" type="ORF">Alo02nite_52240</name>
    <name evidence="3" type="ORF">BJ964_000152</name>
</gene>
<evidence type="ECO:0000313" key="4">
    <source>
        <dbReference type="Proteomes" id="UP000590511"/>
    </source>
</evidence>
<dbReference type="PROSITE" id="PS51257">
    <property type="entry name" value="PROKAR_LIPOPROTEIN"/>
    <property type="match status" value="1"/>
</dbReference>
<keyword evidence="5" id="KW-1185">Reference proteome</keyword>
<evidence type="ECO:0000313" key="3">
    <source>
        <dbReference type="EMBL" id="MBB4745991.1"/>
    </source>
</evidence>
<dbReference type="Proteomes" id="UP000590511">
    <property type="component" value="Unassembled WGS sequence"/>
</dbReference>
<evidence type="ECO:0000313" key="2">
    <source>
        <dbReference type="EMBL" id="GIE42326.1"/>
    </source>
</evidence>
<protein>
    <submittedName>
        <fullName evidence="3">Uncharacterized protein</fullName>
    </submittedName>
</protein>
<evidence type="ECO:0000256" key="1">
    <source>
        <dbReference type="SAM" id="MobiDB-lite"/>
    </source>
</evidence>
<dbReference type="Proteomes" id="UP000631312">
    <property type="component" value="Unassembled WGS sequence"/>
</dbReference>
<dbReference type="AlphaFoldDB" id="A0A7W7H8R9"/>
<feature type="region of interest" description="Disordered" evidence="1">
    <location>
        <begin position="155"/>
        <end position="174"/>
    </location>
</feature>